<feature type="compositionally biased region" description="Polar residues" evidence="1">
    <location>
        <begin position="1"/>
        <end position="12"/>
    </location>
</feature>
<feature type="transmembrane region" description="Helical" evidence="2">
    <location>
        <begin position="229"/>
        <end position="261"/>
    </location>
</feature>
<organism evidence="4 5">
    <name type="scientific">Mycobacterium rhizamassiliense</name>
    <dbReference type="NCBI Taxonomy" id="1841860"/>
    <lineage>
        <taxon>Bacteria</taxon>
        <taxon>Bacillati</taxon>
        <taxon>Actinomycetota</taxon>
        <taxon>Actinomycetes</taxon>
        <taxon>Mycobacteriales</taxon>
        <taxon>Mycobacteriaceae</taxon>
        <taxon>Mycobacterium</taxon>
    </lineage>
</organism>
<accession>A0A2U3NR62</accession>
<dbReference type="Pfam" id="PF14219">
    <property type="entry name" value="DUF4328"/>
    <property type="match status" value="1"/>
</dbReference>
<evidence type="ECO:0000313" key="4">
    <source>
        <dbReference type="EMBL" id="SPM33905.1"/>
    </source>
</evidence>
<name>A0A2U3NR62_9MYCO</name>
<dbReference type="EMBL" id="FUFA01000003">
    <property type="protein sequence ID" value="SPM33905.1"/>
    <property type="molecule type" value="Genomic_DNA"/>
</dbReference>
<sequence>VETVDSHSQLSALASDRREAPIAARAGPESVSGESLNSANPQPLIHTGGDGSRSNRRRRGRGYAGPVIQACSQCGTRWNVRERRREWCPRCRGALMAPLSEAPSADPRWSTQQQRVPAGLPAWQRTAPRLPPGFRWIAVRPGAPPPARRGRRPLGPTPRYAVIPRWGLVDRVEQQDPAAAETSRRTGPSPAAVRLATFVSVLVLCIAALVYVVRYVLLIINRKTLLDTWVAIVADWLGVLASVAAFAAVIAAGVLLIQWLIARRAAVFAHHGLSEQRSVRALWAGCVVPLGNLLWAPVYVIEMAILEAHYARVRRPIIQWWIAWVFSYLVSITAMITSFATDAQGIADNTALMVVAYLLAAVAVAAAARVFDAFVRKPVERPAHRWVAVRSDRPAGPVELEGQEPAA</sequence>
<evidence type="ECO:0000256" key="2">
    <source>
        <dbReference type="SAM" id="Phobius"/>
    </source>
</evidence>
<reference evidence="4 5" key="1">
    <citation type="submission" date="2017-01" db="EMBL/GenBank/DDBJ databases">
        <authorList>
            <consortium name="Urmite Genomes"/>
        </authorList>
    </citation>
    <scope>NUCLEOTIDE SEQUENCE [LARGE SCALE GENOMIC DNA]</scope>
    <source>
        <strain evidence="4 5">AB57</strain>
    </source>
</reference>
<keyword evidence="2" id="KW-1133">Transmembrane helix</keyword>
<protein>
    <submittedName>
        <fullName evidence="4">Transmembrane protein</fullName>
    </submittedName>
</protein>
<dbReference type="Proteomes" id="UP000240988">
    <property type="component" value="Unassembled WGS sequence"/>
</dbReference>
<keyword evidence="2" id="KW-0472">Membrane</keyword>
<feature type="transmembrane region" description="Helical" evidence="2">
    <location>
        <begin position="351"/>
        <end position="371"/>
    </location>
</feature>
<feature type="transmembrane region" description="Helical" evidence="2">
    <location>
        <begin position="195"/>
        <end position="217"/>
    </location>
</feature>
<evidence type="ECO:0000313" key="5">
    <source>
        <dbReference type="Proteomes" id="UP000240988"/>
    </source>
</evidence>
<dbReference type="AlphaFoldDB" id="A0A2U3NR62"/>
<evidence type="ECO:0000259" key="3">
    <source>
        <dbReference type="Pfam" id="PF14219"/>
    </source>
</evidence>
<dbReference type="STRING" id="1841860.GCA_900157375_01714"/>
<keyword evidence="5" id="KW-1185">Reference proteome</keyword>
<feature type="region of interest" description="Disordered" evidence="1">
    <location>
        <begin position="1"/>
        <end position="64"/>
    </location>
</feature>
<feature type="transmembrane region" description="Helical" evidence="2">
    <location>
        <begin position="281"/>
        <end position="306"/>
    </location>
</feature>
<dbReference type="InterPro" id="IPR025565">
    <property type="entry name" value="DUF4328"/>
</dbReference>
<feature type="transmembrane region" description="Helical" evidence="2">
    <location>
        <begin position="318"/>
        <end position="339"/>
    </location>
</feature>
<feature type="compositionally biased region" description="Polar residues" evidence="1">
    <location>
        <begin position="32"/>
        <end position="41"/>
    </location>
</feature>
<evidence type="ECO:0000256" key="1">
    <source>
        <dbReference type="SAM" id="MobiDB-lite"/>
    </source>
</evidence>
<gene>
    <name evidence="4" type="ORF">MRAB57_1712</name>
</gene>
<feature type="domain" description="DUF4328" evidence="3">
    <location>
        <begin position="222"/>
        <end position="374"/>
    </location>
</feature>
<proteinExistence type="predicted"/>
<keyword evidence="2 4" id="KW-0812">Transmembrane</keyword>
<feature type="non-terminal residue" evidence="4">
    <location>
        <position position="1"/>
    </location>
</feature>